<evidence type="ECO:0000259" key="2">
    <source>
        <dbReference type="Pfam" id="PF01757"/>
    </source>
</evidence>
<dbReference type="Pfam" id="PF01757">
    <property type="entry name" value="Acyl_transf_3"/>
    <property type="match status" value="1"/>
</dbReference>
<evidence type="ECO:0000313" key="3">
    <source>
        <dbReference type="EMBL" id="KAF1305353.1"/>
    </source>
</evidence>
<reference evidence="3 4" key="1">
    <citation type="submission" date="2016-06" db="EMBL/GenBank/DDBJ databases">
        <title>Four novel species of enterococci isolated from chicken manure.</title>
        <authorList>
            <person name="Van Tyne D."/>
        </authorList>
    </citation>
    <scope>NUCLEOTIDE SEQUENCE [LARGE SCALE GENOMIC DNA]</scope>
    <source>
        <strain evidence="3 4">CU12B</strain>
    </source>
</reference>
<feature type="transmembrane region" description="Helical" evidence="1">
    <location>
        <begin position="43"/>
        <end position="67"/>
    </location>
</feature>
<evidence type="ECO:0000256" key="1">
    <source>
        <dbReference type="SAM" id="Phobius"/>
    </source>
</evidence>
<comment type="caution">
    <text evidence="3">The sequence shown here is derived from an EMBL/GenBank/DDBJ whole genome shotgun (WGS) entry which is preliminary data.</text>
</comment>
<feature type="transmembrane region" description="Helical" evidence="1">
    <location>
        <begin position="12"/>
        <end position="31"/>
    </location>
</feature>
<keyword evidence="4" id="KW-1185">Reference proteome</keyword>
<feature type="transmembrane region" description="Helical" evidence="1">
    <location>
        <begin position="271"/>
        <end position="293"/>
    </location>
</feature>
<dbReference type="Proteomes" id="UP000782705">
    <property type="component" value="Unassembled WGS sequence"/>
</dbReference>
<feature type="transmembrane region" description="Helical" evidence="1">
    <location>
        <begin position="242"/>
        <end position="259"/>
    </location>
</feature>
<evidence type="ECO:0000313" key="4">
    <source>
        <dbReference type="Proteomes" id="UP000782705"/>
    </source>
</evidence>
<dbReference type="EMBL" id="MAEL01000017">
    <property type="protein sequence ID" value="KAF1305353.1"/>
    <property type="molecule type" value="Genomic_DNA"/>
</dbReference>
<feature type="domain" description="Acyltransferase 3" evidence="2">
    <location>
        <begin position="5"/>
        <end position="323"/>
    </location>
</feature>
<name>A0ABQ6Z1L2_9ENTE</name>
<protein>
    <recommendedName>
        <fullName evidence="2">Acyltransferase 3 domain-containing protein</fullName>
    </recommendedName>
</protein>
<keyword evidence="1" id="KW-1133">Transmembrane helix</keyword>
<gene>
    <name evidence="3" type="ORF">BAU17_13300</name>
</gene>
<accession>A0ABQ6Z1L2</accession>
<keyword evidence="1" id="KW-0812">Transmembrane</keyword>
<dbReference type="InterPro" id="IPR002656">
    <property type="entry name" value="Acyl_transf_3_dom"/>
</dbReference>
<organism evidence="3 4">
    <name type="scientific">Candidatus Enterococcus willemsii</name>
    <dbReference type="NCBI Taxonomy" id="1857215"/>
    <lineage>
        <taxon>Bacteria</taxon>
        <taxon>Bacillati</taxon>
        <taxon>Bacillota</taxon>
        <taxon>Bacilli</taxon>
        <taxon>Lactobacillales</taxon>
        <taxon>Enterococcaceae</taxon>
        <taxon>Enterococcus</taxon>
    </lineage>
</organism>
<feature type="transmembrane region" description="Helical" evidence="1">
    <location>
        <begin position="117"/>
        <end position="133"/>
    </location>
</feature>
<feature type="transmembrane region" description="Helical" evidence="1">
    <location>
        <begin position="145"/>
        <end position="163"/>
    </location>
</feature>
<sequence length="357" mass="41555">MKEKNYGVEFGRILSMLMIMGLHVLGQGGVLGELGYNSLKGQAVVYLEYLCVVSVNIFALISGFVAINSQFKLRRLIGLWLQMMFFSVGMMLIIGPLYQISFDQVIESFFPTIHHGYWYFNAYLILYVFTPILNKGMKALRKKELFQLLVIAFFVLSIVSSFAEKDAMYVEGGYSPIWLIYMYVVGAYIKIHGIPNLVRKRKWLLSIYFLFGMLTVVAHDLRNLYLVYFDGFEGQDWWVRRYSFPTIFIMSVALFLYLISMKFPKRMHKIIGFFSTSALAAYLFQTHPLFYNLVLPGMFTKIADWTSLLLLGSVLLLSVFFFVAGVLLDKLRLWFVQRLKLDRMMDSVYAYIERKFI</sequence>
<proteinExistence type="predicted"/>
<feature type="transmembrane region" description="Helical" evidence="1">
    <location>
        <begin position="203"/>
        <end position="222"/>
    </location>
</feature>
<feature type="transmembrane region" description="Helical" evidence="1">
    <location>
        <begin position="175"/>
        <end position="191"/>
    </location>
</feature>
<feature type="transmembrane region" description="Helical" evidence="1">
    <location>
        <begin position="305"/>
        <end position="328"/>
    </location>
</feature>
<feature type="transmembrane region" description="Helical" evidence="1">
    <location>
        <begin position="79"/>
        <end position="97"/>
    </location>
</feature>
<keyword evidence="1" id="KW-0472">Membrane</keyword>
<dbReference type="RefSeq" id="WP_161901310.1">
    <property type="nucleotide sequence ID" value="NZ_MAEL01000017.1"/>
</dbReference>